<dbReference type="Gene3D" id="1.10.1130.10">
    <property type="entry name" value="Flavocytochrome C3, Chain A"/>
    <property type="match status" value="1"/>
</dbReference>
<dbReference type="InterPro" id="IPR023155">
    <property type="entry name" value="Cyt_c-552/4"/>
</dbReference>
<evidence type="ECO:0000256" key="7">
    <source>
        <dbReference type="SAM" id="Phobius"/>
    </source>
</evidence>
<name>A0A8J7J595_9FLAO</name>
<keyword evidence="2" id="KW-0677">Repeat</keyword>
<dbReference type="InterPro" id="IPR011990">
    <property type="entry name" value="TPR-like_helical_dom_sf"/>
</dbReference>
<dbReference type="PROSITE" id="PS51007">
    <property type="entry name" value="CYTC"/>
    <property type="match status" value="1"/>
</dbReference>
<dbReference type="EMBL" id="JAELVQ010000015">
    <property type="protein sequence ID" value="MBJ6368804.1"/>
    <property type="molecule type" value="Genomic_DNA"/>
</dbReference>
<evidence type="ECO:0000256" key="5">
    <source>
        <dbReference type="PROSITE-ProRule" id="PRU00339"/>
    </source>
</evidence>
<dbReference type="Pfam" id="PF13181">
    <property type="entry name" value="TPR_8"/>
    <property type="match status" value="2"/>
</dbReference>
<keyword evidence="1 6" id="KW-0479">Metal-binding</keyword>
<keyword evidence="10" id="KW-1185">Reference proteome</keyword>
<evidence type="ECO:0000256" key="1">
    <source>
        <dbReference type="ARBA" id="ARBA00022723"/>
    </source>
</evidence>
<dbReference type="GO" id="GO:0046872">
    <property type="term" value="F:metal ion binding"/>
    <property type="evidence" value="ECO:0007669"/>
    <property type="project" value="UniProtKB-KW"/>
</dbReference>
<evidence type="ECO:0000313" key="9">
    <source>
        <dbReference type="EMBL" id="MBJ6368804.1"/>
    </source>
</evidence>
<dbReference type="GO" id="GO:0020037">
    <property type="term" value="F:heme binding"/>
    <property type="evidence" value="ECO:0007669"/>
    <property type="project" value="InterPro"/>
</dbReference>
<dbReference type="SMART" id="SM00028">
    <property type="entry name" value="TPR"/>
    <property type="match status" value="3"/>
</dbReference>
<evidence type="ECO:0000256" key="4">
    <source>
        <dbReference type="ARBA" id="ARBA00023004"/>
    </source>
</evidence>
<evidence type="ECO:0000313" key="10">
    <source>
        <dbReference type="Proteomes" id="UP000610931"/>
    </source>
</evidence>
<dbReference type="SUPFAM" id="SSF48452">
    <property type="entry name" value="TPR-like"/>
    <property type="match status" value="1"/>
</dbReference>
<keyword evidence="3 5" id="KW-0802">TPR repeat</keyword>
<organism evidence="9 10">
    <name type="scientific">Snuella sedimenti</name>
    <dbReference type="NCBI Taxonomy" id="2798802"/>
    <lineage>
        <taxon>Bacteria</taxon>
        <taxon>Pseudomonadati</taxon>
        <taxon>Bacteroidota</taxon>
        <taxon>Flavobacteriia</taxon>
        <taxon>Flavobacteriales</taxon>
        <taxon>Flavobacteriaceae</taxon>
        <taxon>Snuella</taxon>
    </lineage>
</organism>
<evidence type="ECO:0000256" key="6">
    <source>
        <dbReference type="PROSITE-ProRule" id="PRU00433"/>
    </source>
</evidence>
<dbReference type="PANTHER" id="PTHR45586">
    <property type="entry name" value="TPR REPEAT-CONTAINING PROTEIN PA4667"/>
    <property type="match status" value="1"/>
</dbReference>
<comment type="caution">
    <text evidence="9">The sequence shown here is derived from an EMBL/GenBank/DDBJ whole genome shotgun (WGS) entry which is preliminary data.</text>
</comment>
<keyword evidence="7" id="KW-0472">Membrane</keyword>
<evidence type="ECO:0000256" key="3">
    <source>
        <dbReference type="ARBA" id="ARBA00022803"/>
    </source>
</evidence>
<dbReference type="RefSeq" id="WP_199115562.1">
    <property type="nucleotide sequence ID" value="NZ_JAELVQ010000015.1"/>
</dbReference>
<gene>
    <name evidence="9" type="ORF">JF259_11955</name>
</gene>
<feature type="transmembrane region" description="Helical" evidence="7">
    <location>
        <begin position="44"/>
        <end position="67"/>
    </location>
</feature>
<dbReference type="InterPro" id="IPR019734">
    <property type="entry name" value="TPR_rpt"/>
</dbReference>
<feature type="transmembrane region" description="Helical" evidence="7">
    <location>
        <begin position="12"/>
        <end position="32"/>
    </location>
</feature>
<evidence type="ECO:0000256" key="2">
    <source>
        <dbReference type="ARBA" id="ARBA00022737"/>
    </source>
</evidence>
<dbReference type="InterPro" id="IPR009056">
    <property type="entry name" value="Cyt_c-like_dom"/>
</dbReference>
<dbReference type="PANTHER" id="PTHR45586:SF1">
    <property type="entry name" value="LIPOPOLYSACCHARIDE ASSEMBLY PROTEIN B"/>
    <property type="match status" value="1"/>
</dbReference>
<dbReference type="GO" id="GO:0009055">
    <property type="term" value="F:electron transfer activity"/>
    <property type="evidence" value="ECO:0007669"/>
    <property type="project" value="InterPro"/>
</dbReference>
<proteinExistence type="predicted"/>
<dbReference type="Proteomes" id="UP000610931">
    <property type="component" value="Unassembled WGS sequence"/>
</dbReference>
<dbReference type="InterPro" id="IPR051012">
    <property type="entry name" value="CellSynth/LPSAsmb/PSIAsmb"/>
</dbReference>
<keyword evidence="7" id="KW-0812">Transmembrane</keyword>
<feature type="transmembrane region" description="Helical" evidence="7">
    <location>
        <begin position="79"/>
        <end position="101"/>
    </location>
</feature>
<accession>A0A8J7J595</accession>
<reference evidence="9" key="1">
    <citation type="submission" date="2020-12" db="EMBL/GenBank/DDBJ databases">
        <title>Snuella sp. nov., isolated from sediment in Incheon.</title>
        <authorList>
            <person name="Kim W."/>
        </authorList>
    </citation>
    <scope>NUCLEOTIDE SEQUENCE</scope>
    <source>
        <strain evidence="9">CAU 1569</strain>
    </source>
</reference>
<keyword evidence="6" id="KW-0349">Heme</keyword>
<protein>
    <recommendedName>
        <fullName evidence="8">Cytochrome c domain-containing protein</fullName>
    </recommendedName>
</protein>
<feature type="domain" description="Cytochrome c" evidence="8">
    <location>
        <begin position="385"/>
        <end position="550"/>
    </location>
</feature>
<keyword evidence="7" id="KW-1133">Transmembrane helix</keyword>
<feature type="transmembrane region" description="Helical" evidence="7">
    <location>
        <begin position="153"/>
        <end position="171"/>
    </location>
</feature>
<dbReference type="InterPro" id="IPR036280">
    <property type="entry name" value="Multihaem_cyt_sf"/>
</dbReference>
<dbReference type="Pfam" id="PF13435">
    <property type="entry name" value="Cytochrome_C554"/>
    <property type="match status" value="1"/>
</dbReference>
<dbReference type="SUPFAM" id="SSF48695">
    <property type="entry name" value="Multiheme cytochromes"/>
    <property type="match status" value="1"/>
</dbReference>
<feature type="repeat" description="TPR" evidence="5">
    <location>
        <begin position="770"/>
        <end position="803"/>
    </location>
</feature>
<sequence length="879" mass="99265">MGNAKSKHKKSFNLIASLTILLVLSSILLIYFDNFTPTTLYLGVTALHIVIGVMVLFLLLFFLVFHLKLKRDIFSKKQSLTGLFTLLVALICILSGLILTFFDISNNLNWIKILHPISAVLTLFTFFLHDSFKTSLSKLNNRLKEKQPFPKKQTILSLGFVLTIYLFYTYATKEKPAQYVALTPEIMSPGEALPKDHKSIDHSMLDGSGSCGTTNCHPDIYAQWNESMHHFSSFNNPYYRKSIDVLKSSGEGASTRWCASCHDPLPLLTGSMKDNLEHFDPDSHIAQAGITCLSCHAIQEEPHVKGNGKYLMDQVAAFNKLGDPMPSEIHKTLLSSNPEPHAKSLMNANLQSEKFCLSCHKVSIPPAVNNYRWKRGQNQYDSWQRSGVSGNNVRSFYFPDQPKNCIGCHMPNVPSNDKGNDNGYVKSHRFAAANTAVPFKNGHHGQLKAVKDNLTNGIAELDIIKVKINGKEYNPTEPIPTMNGGDEVAIALLVNNRKVGHRLPAGTNDTNEWWLEVQAKDKKGNTILASGTMDAMGQIDSTAHYLRAILIDKKGNIINKRNVNHMYAAAYNNTINPGSAHLVRYKFKVPEGTTVSDIKASLKQRKFNWYYENLTFGGIQEGQNLGDPVKVGKKWLLSNPKKPDIPITTVATTTRSADKEYTTAVPLWKRWNDYGIGLFFEGDDKTAFMAFSKVDKLRPNTEDGAVNMARVLVNEGSINEALDVLNKSLVKYPNNKRIHYFLGKAYQSLGNYEKAIEHWMLVYAKFKTDFKLLLEISNAYYLLGEYEIADTFSSQALDIDPEDFGAIYQQLLIYQAQGKTELAETWKKKYQYYKRNEKEEFVIADFLEANPQIKIENNHTHYHDLHNQLKTNFNEPLIQ</sequence>
<dbReference type="Gene3D" id="1.25.40.10">
    <property type="entry name" value="Tetratricopeptide repeat domain"/>
    <property type="match status" value="1"/>
</dbReference>
<dbReference type="AlphaFoldDB" id="A0A8J7J595"/>
<evidence type="ECO:0000259" key="8">
    <source>
        <dbReference type="PROSITE" id="PS51007"/>
    </source>
</evidence>
<feature type="transmembrane region" description="Helical" evidence="7">
    <location>
        <begin position="113"/>
        <end position="132"/>
    </location>
</feature>
<keyword evidence="4 6" id="KW-0408">Iron</keyword>
<dbReference type="PROSITE" id="PS50005">
    <property type="entry name" value="TPR"/>
    <property type="match status" value="1"/>
</dbReference>